<accession>A0A327L429</accession>
<proteinExistence type="predicted"/>
<dbReference type="AlphaFoldDB" id="A0A327L429"/>
<protein>
    <submittedName>
        <fullName evidence="1">Uncharacterized protein</fullName>
    </submittedName>
</protein>
<evidence type="ECO:0000313" key="1">
    <source>
        <dbReference type="EMBL" id="RAI45331.1"/>
    </source>
</evidence>
<organism evidence="1 2">
    <name type="scientific">Rhodoplanes roseus</name>
    <dbReference type="NCBI Taxonomy" id="29409"/>
    <lineage>
        <taxon>Bacteria</taxon>
        <taxon>Pseudomonadati</taxon>
        <taxon>Pseudomonadota</taxon>
        <taxon>Alphaproteobacteria</taxon>
        <taxon>Hyphomicrobiales</taxon>
        <taxon>Nitrobacteraceae</taxon>
        <taxon>Rhodoplanes</taxon>
    </lineage>
</organism>
<sequence length="93" mass="10297">MVVDRAAKNLLKYLPHEVTQDPDRKALLQLEQASQPRPFVGGPISFRSSGQQWSQHGLSSLHLPRFDGLAQRRNEISDAELVLMTSGMQSGAV</sequence>
<reference evidence="1 2" key="1">
    <citation type="submission" date="2017-07" db="EMBL/GenBank/DDBJ databases">
        <title>Draft Genome Sequences of Select Purple Nonsulfur Bacteria.</title>
        <authorList>
            <person name="Lasarre B."/>
            <person name="Mckinlay J.B."/>
        </authorList>
    </citation>
    <scope>NUCLEOTIDE SEQUENCE [LARGE SCALE GENOMIC DNA]</scope>
    <source>
        <strain evidence="1 2">DSM 5909</strain>
    </source>
</reference>
<dbReference type="Proteomes" id="UP000249130">
    <property type="component" value="Unassembled WGS sequence"/>
</dbReference>
<gene>
    <name evidence="1" type="ORF">CH341_04455</name>
</gene>
<evidence type="ECO:0000313" key="2">
    <source>
        <dbReference type="Proteomes" id="UP000249130"/>
    </source>
</evidence>
<dbReference type="EMBL" id="NPEX01000018">
    <property type="protein sequence ID" value="RAI45331.1"/>
    <property type="molecule type" value="Genomic_DNA"/>
</dbReference>
<keyword evidence="2" id="KW-1185">Reference proteome</keyword>
<comment type="caution">
    <text evidence="1">The sequence shown here is derived from an EMBL/GenBank/DDBJ whole genome shotgun (WGS) entry which is preliminary data.</text>
</comment>
<name>A0A327L429_9BRAD</name>